<dbReference type="RefSeq" id="WP_014357527.1">
    <property type="nucleotide sequence ID" value="NC_016894.1"/>
</dbReference>
<feature type="transmembrane region" description="Helical" evidence="8">
    <location>
        <begin position="266"/>
        <end position="289"/>
    </location>
</feature>
<organism evidence="10 11">
    <name type="scientific">Acetobacterium woodii (strain ATCC 29683 / DSM 1030 / JCM 2381 / KCTC 1655 / WB1)</name>
    <dbReference type="NCBI Taxonomy" id="931626"/>
    <lineage>
        <taxon>Bacteria</taxon>
        <taxon>Bacillati</taxon>
        <taxon>Bacillota</taxon>
        <taxon>Clostridia</taxon>
        <taxon>Eubacteriales</taxon>
        <taxon>Eubacteriaceae</taxon>
        <taxon>Acetobacterium</taxon>
    </lineage>
</organism>
<sequence length="482" mass="50902">MKIIQKNSRLTVATVALGTFMTCFDINATNVALPLIQSGFQTTISVVQWVVVAYLLTLCATQLTFGRVSDLYGLKKIYVLGFIGFTLSSLLCGLAPDIVVLIIFRVIQALSGSMMMATGSAIVSNAVAPENRGKALSTTAIAVAVATCAGPVIGGFMTDWFGWNSIFFINIPIGILGTILAMRNIQKDGSKAGAKFDPIGSVLIMLALVLILLPLDMLSKTTVNPILVAASLIVGIAALVAFIFYEMKCDHPILDLNLFKNRIFTTANFAAVFFYMCEFMLVFISPYYLQQQRMLSVSVSGLMMLPMSLAMMIMAPISGAISDKFDSRFISCTGMGILGLAVIAFSTFHANTPTVLLLIVFAVTGMGAGMFHTPNNSAVMGSVPAFSRGVAGATLGTMRNIGMVLGEATSAALMSYTINHATTIFATKGLVGAALQQAAFSQAMVVVCMVSAACALVALLLSLVRGKNKGGAVLKESQIKGA</sequence>
<comment type="subcellular location">
    <subcellularLocation>
        <location evidence="1">Cell membrane</location>
        <topology evidence="1">Multi-pass membrane protein</topology>
    </subcellularLocation>
</comment>
<dbReference type="InterPro" id="IPR011701">
    <property type="entry name" value="MFS"/>
</dbReference>
<keyword evidence="5 8" id="KW-0812">Transmembrane</keyword>
<dbReference type="Proteomes" id="UP000007177">
    <property type="component" value="Chromosome"/>
</dbReference>
<feature type="transmembrane region" description="Helical" evidence="8">
    <location>
        <begin position="225"/>
        <end position="245"/>
    </location>
</feature>
<feature type="transmembrane region" description="Helical" evidence="8">
    <location>
        <begin position="354"/>
        <end position="371"/>
    </location>
</feature>
<keyword evidence="11" id="KW-1185">Reference proteome</keyword>
<accession>H6LJK3</accession>
<dbReference type="CDD" id="cd17321">
    <property type="entry name" value="MFS_MMR_MDR_like"/>
    <property type="match status" value="1"/>
</dbReference>
<dbReference type="OrthoDB" id="102502at2"/>
<dbReference type="NCBIfam" id="TIGR00711">
    <property type="entry name" value="efflux_EmrB"/>
    <property type="match status" value="1"/>
</dbReference>
<dbReference type="EMBL" id="CP002987">
    <property type="protein sequence ID" value="AFA49931.1"/>
    <property type="molecule type" value="Genomic_DNA"/>
</dbReference>
<reference evidence="10 11" key="2">
    <citation type="journal article" date="2012" name="PLoS ONE">
        <title>An ancient pathway combining carbon dioxide fixation with the generation and utilization of a sodium ion gradient for ATP synthesis.</title>
        <authorList>
            <person name="Poehlein A."/>
            <person name="Schmidt S."/>
            <person name="Kaster A.K."/>
            <person name="Goenrich M."/>
            <person name="Vollmers J."/>
            <person name="Thurmer A."/>
            <person name="Bertsch J."/>
            <person name="Schuchmann K."/>
            <person name="Voigt B."/>
            <person name="Hecker M."/>
            <person name="Daniel R."/>
            <person name="Thauer R.K."/>
            <person name="Gottschalk G."/>
            <person name="Muller V."/>
        </authorList>
    </citation>
    <scope>NUCLEOTIDE SEQUENCE [LARGE SCALE GENOMIC DNA]</scope>
    <source>
        <strain evidence="11">ATCC 29683 / DSM 1030 / JCM 2381 / KCTC 1655 / WB1</strain>
    </source>
</reference>
<evidence type="ECO:0000256" key="1">
    <source>
        <dbReference type="ARBA" id="ARBA00004651"/>
    </source>
</evidence>
<dbReference type="InterPro" id="IPR004638">
    <property type="entry name" value="EmrB-like"/>
</dbReference>
<evidence type="ECO:0000256" key="4">
    <source>
        <dbReference type="ARBA" id="ARBA00022475"/>
    </source>
</evidence>
<feature type="transmembrane region" description="Helical" evidence="8">
    <location>
        <begin position="160"/>
        <end position="182"/>
    </location>
</feature>
<feature type="transmembrane region" description="Helical" evidence="8">
    <location>
        <begin position="194"/>
        <end position="213"/>
    </location>
</feature>
<keyword evidence="6 8" id="KW-1133">Transmembrane helix</keyword>
<feature type="transmembrane region" description="Helical" evidence="8">
    <location>
        <begin position="443"/>
        <end position="464"/>
    </location>
</feature>
<dbReference type="Pfam" id="PF07690">
    <property type="entry name" value="MFS_1"/>
    <property type="match status" value="1"/>
</dbReference>
<feature type="transmembrane region" description="Helical" evidence="8">
    <location>
        <begin position="329"/>
        <end position="348"/>
    </location>
</feature>
<dbReference type="AlphaFoldDB" id="H6LJK3"/>
<protein>
    <submittedName>
        <fullName evidence="10">Drug resistance transporter, EmrB/QacA subfamily</fullName>
    </submittedName>
</protein>
<feature type="transmembrane region" description="Helical" evidence="8">
    <location>
        <begin position="295"/>
        <end position="317"/>
    </location>
</feature>
<name>H6LJK3_ACEWD</name>
<dbReference type="InterPro" id="IPR036259">
    <property type="entry name" value="MFS_trans_sf"/>
</dbReference>
<dbReference type="InterPro" id="IPR020846">
    <property type="entry name" value="MFS_dom"/>
</dbReference>
<proteinExistence type="inferred from homology"/>
<keyword evidence="7 8" id="KW-0472">Membrane</keyword>
<feature type="transmembrane region" description="Helical" evidence="8">
    <location>
        <begin position="44"/>
        <end position="65"/>
    </location>
</feature>
<dbReference type="GO" id="GO:0022857">
    <property type="term" value="F:transmembrane transporter activity"/>
    <property type="evidence" value="ECO:0007669"/>
    <property type="project" value="InterPro"/>
</dbReference>
<evidence type="ECO:0000313" key="10">
    <source>
        <dbReference type="EMBL" id="AFA49931.1"/>
    </source>
</evidence>
<feature type="transmembrane region" description="Helical" evidence="8">
    <location>
        <begin position="102"/>
        <end position="123"/>
    </location>
</feature>
<dbReference type="STRING" id="931626.Awo_c32030"/>
<dbReference type="Gene3D" id="1.20.1250.20">
    <property type="entry name" value="MFS general substrate transporter like domains"/>
    <property type="match status" value="1"/>
</dbReference>
<keyword evidence="3" id="KW-0813">Transport</keyword>
<keyword evidence="4" id="KW-1003">Cell membrane</keyword>
<dbReference type="KEGG" id="awo:Awo_c32030"/>
<feature type="transmembrane region" description="Helical" evidence="8">
    <location>
        <begin position="77"/>
        <end position="96"/>
    </location>
</feature>
<evidence type="ECO:0000256" key="5">
    <source>
        <dbReference type="ARBA" id="ARBA00022692"/>
    </source>
</evidence>
<evidence type="ECO:0000256" key="8">
    <source>
        <dbReference type="SAM" id="Phobius"/>
    </source>
</evidence>
<evidence type="ECO:0000259" key="9">
    <source>
        <dbReference type="PROSITE" id="PS50850"/>
    </source>
</evidence>
<evidence type="ECO:0000256" key="3">
    <source>
        <dbReference type="ARBA" id="ARBA00022448"/>
    </source>
</evidence>
<dbReference type="GO" id="GO:0005886">
    <property type="term" value="C:plasma membrane"/>
    <property type="evidence" value="ECO:0007669"/>
    <property type="project" value="UniProtKB-SubCell"/>
</dbReference>
<feature type="domain" description="Major facilitator superfamily (MFS) profile" evidence="9">
    <location>
        <begin position="11"/>
        <end position="470"/>
    </location>
</feature>
<dbReference type="eggNOG" id="COG2814">
    <property type="taxonomic scope" value="Bacteria"/>
</dbReference>
<dbReference type="HOGENOM" id="CLU_000960_28_3_9"/>
<evidence type="ECO:0000256" key="2">
    <source>
        <dbReference type="ARBA" id="ARBA00008537"/>
    </source>
</evidence>
<dbReference type="SUPFAM" id="SSF103473">
    <property type="entry name" value="MFS general substrate transporter"/>
    <property type="match status" value="1"/>
</dbReference>
<comment type="similarity">
    <text evidence="2">Belongs to the major facilitator superfamily. EmrB family.</text>
</comment>
<dbReference type="Gene3D" id="1.20.1720.10">
    <property type="entry name" value="Multidrug resistance protein D"/>
    <property type="match status" value="1"/>
</dbReference>
<evidence type="ECO:0000256" key="6">
    <source>
        <dbReference type="ARBA" id="ARBA00022989"/>
    </source>
</evidence>
<feature type="transmembrane region" description="Helical" evidence="8">
    <location>
        <begin position="135"/>
        <end position="154"/>
    </location>
</feature>
<evidence type="ECO:0000313" key="11">
    <source>
        <dbReference type="Proteomes" id="UP000007177"/>
    </source>
</evidence>
<dbReference type="PROSITE" id="PS50850">
    <property type="entry name" value="MFS"/>
    <property type="match status" value="1"/>
</dbReference>
<gene>
    <name evidence="10" type="ordered locus">Awo_c32030</name>
</gene>
<dbReference type="PANTHER" id="PTHR42718:SF9">
    <property type="entry name" value="MAJOR FACILITATOR SUPERFAMILY MULTIDRUG TRANSPORTER MFSC"/>
    <property type="match status" value="1"/>
</dbReference>
<dbReference type="PANTHER" id="PTHR42718">
    <property type="entry name" value="MAJOR FACILITATOR SUPERFAMILY MULTIDRUG TRANSPORTER MFSC"/>
    <property type="match status" value="1"/>
</dbReference>
<evidence type="ECO:0000256" key="7">
    <source>
        <dbReference type="ARBA" id="ARBA00023136"/>
    </source>
</evidence>
<reference evidence="11" key="1">
    <citation type="submission" date="2011-07" db="EMBL/GenBank/DDBJ databases">
        <title>Complete genome sequence of Acetobacterium woodii.</title>
        <authorList>
            <person name="Poehlein A."/>
            <person name="Schmidt S."/>
            <person name="Kaster A.-K."/>
            <person name="Goenrich M."/>
            <person name="Vollmers J."/>
            <person name="Thuermer A."/>
            <person name="Gottschalk G."/>
            <person name="Thauer R.K."/>
            <person name="Daniel R."/>
            <person name="Mueller V."/>
        </authorList>
    </citation>
    <scope>NUCLEOTIDE SEQUENCE [LARGE SCALE GENOMIC DNA]</scope>
    <source>
        <strain evidence="11">ATCC 29683 / DSM 1030 / JCM 2381 / KCTC 1655 / WB1</strain>
    </source>
</reference>